<dbReference type="GO" id="GO:0005634">
    <property type="term" value="C:nucleus"/>
    <property type="evidence" value="ECO:0007669"/>
    <property type="project" value="TreeGrafter"/>
</dbReference>
<dbReference type="InterPro" id="IPR029063">
    <property type="entry name" value="SAM-dependent_MTases_sf"/>
</dbReference>
<evidence type="ECO:0000256" key="3">
    <source>
        <dbReference type="ARBA" id="ARBA00022603"/>
    </source>
</evidence>
<dbReference type="EMBL" id="BDGG01000001">
    <property type="protein sequence ID" value="GAU88136.1"/>
    <property type="molecule type" value="Genomic_DNA"/>
</dbReference>
<dbReference type="Proteomes" id="UP000186922">
    <property type="component" value="Unassembled WGS sequence"/>
</dbReference>
<dbReference type="STRING" id="947166.A0A1D1UES2"/>
<dbReference type="GO" id="GO:0005829">
    <property type="term" value="C:cytosol"/>
    <property type="evidence" value="ECO:0007669"/>
    <property type="project" value="TreeGrafter"/>
</dbReference>
<dbReference type="AlphaFoldDB" id="A0A1D1UES2"/>
<sequence length="413" mass="47107">MDNNIERLTPAADTDDLTSGDTSGGFHEEFSCEHDDGSGHDGLYHSHSHRPEYSEQELEEERQHFRTVVAAFRYYKKHSLKKITKQQTHYEDLSKGQQSKLPLFLDQLDALRQCADVNYHFILKILEQNPFEELSEDEENNKINHPIATFHMEKVHTTLRMLMRDWSAAGAVERTQAYGLLIAAIQRYLPVTDRNMGGFRVLNPGAGLGRLSWELAKLGYASIGNEFSLYMLLASNFVLNACTEVDAFKIYPWIGHASNNTSSADKLIGITVPDVNPTDLPAGHKFGMVAGDFLEIFDREASWDAVVTCFFIDTARNIVEYVEHIWQLLRPGAFWMNLGPLLYHFADMPQECCIELSYDELKAAIQKTGFVFLEEKFDIPCSYVQNPRSMLQYEYRCVFFVCQKPSDPVITAS</sequence>
<reference evidence="7 8" key="1">
    <citation type="journal article" date="2016" name="Nat. Commun.">
        <title>Extremotolerant tardigrade genome and improved radiotolerance of human cultured cells by tardigrade-unique protein.</title>
        <authorList>
            <person name="Hashimoto T."/>
            <person name="Horikawa D.D."/>
            <person name="Saito Y."/>
            <person name="Kuwahara H."/>
            <person name="Kozuka-Hata H."/>
            <person name="Shin-I T."/>
            <person name="Minakuchi Y."/>
            <person name="Ohishi K."/>
            <person name="Motoyama A."/>
            <person name="Aizu T."/>
            <person name="Enomoto A."/>
            <person name="Kondo K."/>
            <person name="Tanaka S."/>
            <person name="Hara Y."/>
            <person name="Koshikawa S."/>
            <person name="Sagara H."/>
            <person name="Miura T."/>
            <person name="Yokobori S."/>
            <person name="Miyagawa K."/>
            <person name="Suzuki Y."/>
            <person name="Kubo T."/>
            <person name="Oyama M."/>
            <person name="Kohara Y."/>
            <person name="Fujiyama A."/>
            <person name="Arakawa K."/>
            <person name="Katayama T."/>
            <person name="Toyoda A."/>
            <person name="Kunieda T."/>
        </authorList>
    </citation>
    <scope>NUCLEOTIDE SEQUENCE [LARGE SCALE GENOMIC DNA]</scope>
    <source>
        <strain evidence="7 8">YOKOZUNA-1</strain>
    </source>
</reference>
<feature type="region of interest" description="Disordered" evidence="6">
    <location>
        <begin position="1"/>
        <end position="60"/>
    </location>
</feature>
<dbReference type="PANTHER" id="PTHR12303:SF6">
    <property type="entry name" value="CARNOSINE N-METHYLTRANSFERASE"/>
    <property type="match status" value="1"/>
</dbReference>
<gene>
    <name evidence="7" type="primary">RvY_00885-1</name>
    <name evidence="7" type="synonym">RvY_00885.1</name>
    <name evidence="7" type="ORF">RvY_00885</name>
</gene>
<comment type="similarity">
    <text evidence="1">Belongs to the carnosine N-methyltransferase family.</text>
</comment>
<dbReference type="GO" id="GO:0032259">
    <property type="term" value="P:methylation"/>
    <property type="evidence" value="ECO:0007669"/>
    <property type="project" value="UniProtKB-KW"/>
</dbReference>
<evidence type="ECO:0000256" key="5">
    <source>
        <dbReference type="ARBA" id="ARBA00022691"/>
    </source>
</evidence>
<dbReference type="GO" id="GO:0030735">
    <property type="term" value="F:carnosine N-methyltransferase activity"/>
    <property type="evidence" value="ECO:0007669"/>
    <property type="project" value="UniProtKB-EC"/>
</dbReference>
<dbReference type="SMART" id="SM01296">
    <property type="entry name" value="N2227"/>
    <property type="match status" value="1"/>
</dbReference>
<evidence type="ECO:0000313" key="8">
    <source>
        <dbReference type="Proteomes" id="UP000186922"/>
    </source>
</evidence>
<dbReference type="GO" id="GO:0035498">
    <property type="term" value="P:carnosine metabolic process"/>
    <property type="evidence" value="ECO:0007669"/>
    <property type="project" value="TreeGrafter"/>
</dbReference>
<keyword evidence="5" id="KW-0949">S-adenosyl-L-methionine</keyword>
<name>A0A1D1UES2_RAMVA</name>
<evidence type="ECO:0000256" key="1">
    <source>
        <dbReference type="ARBA" id="ARBA00010086"/>
    </source>
</evidence>
<organism evidence="7 8">
    <name type="scientific">Ramazzottius varieornatus</name>
    <name type="common">Water bear</name>
    <name type="synonym">Tardigrade</name>
    <dbReference type="NCBI Taxonomy" id="947166"/>
    <lineage>
        <taxon>Eukaryota</taxon>
        <taxon>Metazoa</taxon>
        <taxon>Ecdysozoa</taxon>
        <taxon>Tardigrada</taxon>
        <taxon>Eutardigrada</taxon>
        <taxon>Parachela</taxon>
        <taxon>Hypsibioidea</taxon>
        <taxon>Ramazzottiidae</taxon>
        <taxon>Ramazzottius</taxon>
    </lineage>
</organism>
<accession>A0A1D1UES2</accession>
<feature type="compositionally biased region" description="Basic and acidic residues" evidence="6">
    <location>
        <begin position="26"/>
        <end position="53"/>
    </location>
</feature>
<dbReference type="Gene3D" id="3.40.50.150">
    <property type="entry name" value="Vaccinia Virus protein VP39"/>
    <property type="match status" value="1"/>
</dbReference>
<comment type="caution">
    <text evidence="7">The sequence shown here is derived from an EMBL/GenBank/DDBJ whole genome shotgun (WGS) entry which is preliminary data.</text>
</comment>
<keyword evidence="4" id="KW-0808">Transferase</keyword>
<dbReference type="OrthoDB" id="978at2759"/>
<evidence type="ECO:0000256" key="4">
    <source>
        <dbReference type="ARBA" id="ARBA00022679"/>
    </source>
</evidence>
<dbReference type="SUPFAM" id="SSF53335">
    <property type="entry name" value="S-adenosyl-L-methionine-dependent methyltransferases"/>
    <property type="match status" value="1"/>
</dbReference>
<dbReference type="EC" id="2.1.1.22" evidence="2"/>
<proteinExistence type="inferred from homology"/>
<keyword evidence="3" id="KW-0489">Methyltransferase</keyword>
<evidence type="ECO:0000256" key="6">
    <source>
        <dbReference type="SAM" id="MobiDB-lite"/>
    </source>
</evidence>
<protein>
    <recommendedName>
        <fullName evidence="2">carnosine N-methyltransferase</fullName>
        <ecNumber evidence="2">2.1.1.22</ecNumber>
    </recommendedName>
</protein>
<dbReference type="InterPro" id="IPR012901">
    <property type="entry name" value="CARME"/>
</dbReference>
<evidence type="ECO:0000313" key="7">
    <source>
        <dbReference type="EMBL" id="GAU88136.1"/>
    </source>
</evidence>
<dbReference type="PANTHER" id="PTHR12303">
    <property type="entry name" value="CARNOSINE N-METHYLTRANSFERASE"/>
    <property type="match status" value="1"/>
</dbReference>
<dbReference type="Pfam" id="PF07942">
    <property type="entry name" value="CARME"/>
    <property type="match status" value="1"/>
</dbReference>
<keyword evidence="8" id="KW-1185">Reference proteome</keyword>
<evidence type="ECO:0000256" key="2">
    <source>
        <dbReference type="ARBA" id="ARBA00012003"/>
    </source>
</evidence>